<keyword evidence="2" id="KW-1185">Reference proteome</keyword>
<evidence type="ECO:0000313" key="2">
    <source>
        <dbReference type="Proteomes" id="UP000193427"/>
    </source>
</evidence>
<dbReference type="OrthoDB" id="8563966at2"/>
<gene>
    <name evidence="1" type="ORF">A4W93_00755</name>
</gene>
<dbReference type="KEGG" id="rgu:A4W93_00755"/>
<proteinExistence type="predicted"/>
<accession>A0A1W6L2R2</accession>
<dbReference type="Proteomes" id="UP000193427">
    <property type="component" value="Chromosome"/>
</dbReference>
<dbReference type="STRING" id="946333.A4W93_00755"/>
<dbReference type="EMBL" id="CP015118">
    <property type="protein sequence ID" value="ARN18562.1"/>
    <property type="molecule type" value="Genomic_DNA"/>
</dbReference>
<reference evidence="1 2" key="1">
    <citation type="submission" date="2016-04" db="EMBL/GenBank/DDBJ databases">
        <title>Complete genome sequence of natural rubber-degrading, novel Gram-negative bacterium, Rhizobacter gummiphilus strain NS21.</title>
        <authorList>
            <person name="Tabata M."/>
            <person name="Kasai D."/>
            <person name="Fukuda M."/>
        </authorList>
    </citation>
    <scope>NUCLEOTIDE SEQUENCE [LARGE SCALE GENOMIC DNA]</scope>
    <source>
        <strain evidence="1 2">NS21</strain>
    </source>
</reference>
<evidence type="ECO:0000313" key="1">
    <source>
        <dbReference type="EMBL" id="ARN18562.1"/>
    </source>
</evidence>
<organism evidence="1 2">
    <name type="scientific">Piscinibacter gummiphilus</name>
    <dbReference type="NCBI Taxonomy" id="946333"/>
    <lineage>
        <taxon>Bacteria</taxon>
        <taxon>Pseudomonadati</taxon>
        <taxon>Pseudomonadota</taxon>
        <taxon>Betaproteobacteria</taxon>
        <taxon>Burkholderiales</taxon>
        <taxon>Sphaerotilaceae</taxon>
        <taxon>Piscinibacter</taxon>
    </lineage>
</organism>
<protein>
    <submittedName>
        <fullName evidence="1">Uncharacterized protein</fullName>
    </submittedName>
</protein>
<dbReference type="AlphaFoldDB" id="A0A1W6L2R2"/>
<sequence length="171" mass="18975">MTRAIALFVGLTLVGLFALLNWNTFVTPQPLSLGFTTVDAPLGLVMLAIVGFLSVLFIVWAMTMQAGALMESRRLAKELQSQRELADKAEASRFTELRNFLTAELQTVAVSQDQTRALLVSRLDRAQESARAAQEETANTLSAYIGELEDRLERAQVVPAQYERTDTLARR</sequence>
<name>A0A1W6L2R2_9BURK</name>
<dbReference type="RefSeq" id="WP_085748794.1">
    <property type="nucleotide sequence ID" value="NZ_BSPR01000010.1"/>
</dbReference>